<dbReference type="AlphaFoldDB" id="A0A180GRX0"/>
<keyword evidence="2" id="KW-0732">Signal</keyword>
<reference evidence="3" key="1">
    <citation type="submission" date="2009-11" db="EMBL/GenBank/DDBJ databases">
        <authorList>
            <consortium name="The Broad Institute Genome Sequencing Platform"/>
            <person name="Ward D."/>
            <person name="Feldgarden M."/>
            <person name="Earl A."/>
            <person name="Young S.K."/>
            <person name="Zeng Q."/>
            <person name="Koehrsen M."/>
            <person name="Alvarado L."/>
            <person name="Berlin A."/>
            <person name="Bochicchio J."/>
            <person name="Borenstein D."/>
            <person name="Chapman S.B."/>
            <person name="Chen Z."/>
            <person name="Engels R."/>
            <person name="Freedman E."/>
            <person name="Gellesch M."/>
            <person name="Goldberg J."/>
            <person name="Griggs A."/>
            <person name="Gujja S."/>
            <person name="Heilman E."/>
            <person name="Heiman D."/>
            <person name="Hepburn T."/>
            <person name="Howarth C."/>
            <person name="Jen D."/>
            <person name="Larson L."/>
            <person name="Lewis B."/>
            <person name="Mehta T."/>
            <person name="Park D."/>
            <person name="Pearson M."/>
            <person name="Roberts A."/>
            <person name="Saif S."/>
            <person name="Shea T."/>
            <person name="Shenoy N."/>
            <person name="Sisk P."/>
            <person name="Stolte C."/>
            <person name="Sykes S."/>
            <person name="Thomson T."/>
            <person name="Walk T."/>
            <person name="White J."/>
            <person name="Yandava C."/>
            <person name="Izard J."/>
            <person name="Baranova O.V."/>
            <person name="Blanton J.M."/>
            <person name="Tanner A.C."/>
            <person name="Dewhirst F.E."/>
            <person name="Haas B."/>
            <person name="Nusbaum C."/>
            <person name="Birren B."/>
        </authorList>
    </citation>
    <scope>NUCLEOTIDE SEQUENCE [LARGE SCALE GENOMIC DNA]</scope>
    <source>
        <strain evidence="3">1-1 BBBD Race 1</strain>
    </source>
</reference>
<evidence type="ECO:0000256" key="2">
    <source>
        <dbReference type="SAM" id="SignalP"/>
    </source>
</evidence>
<organism evidence="3">
    <name type="scientific">Puccinia triticina (isolate 1-1 / race 1 (BBBD))</name>
    <name type="common">Brown leaf rust fungus</name>
    <dbReference type="NCBI Taxonomy" id="630390"/>
    <lineage>
        <taxon>Eukaryota</taxon>
        <taxon>Fungi</taxon>
        <taxon>Dikarya</taxon>
        <taxon>Basidiomycota</taxon>
        <taxon>Pucciniomycotina</taxon>
        <taxon>Pucciniomycetes</taxon>
        <taxon>Pucciniales</taxon>
        <taxon>Pucciniaceae</taxon>
        <taxon>Puccinia</taxon>
    </lineage>
</organism>
<keyword evidence="5" id="KW-1185">Reference proteome</keyword>
<dbReference type="VEuPathDB" id="FungiDB:PTTG_26916"/>
<gene>
    <name evidence="3" type="ORF">PTTG_26916</name>
</gene>
<reference evidence="3" key="2">
    <citation type="submission" date="2016-05" db="EMBL/GenBank/DDBJ databases">
        <title>Comparative analysis highlights variable genome content of wheat rusts and divergence of the mating loci.</title>
        <authorList>
            <person name="Cuomo C.A."/>
            <person name="Bakkeren G."/>
            <person name="Szabo L."/>
            <person name="Khalil H."/>
            <person name="Joly D."/>
            <person name="Goldberg J."/>
            <person name="Young S."/>
            <person name="Zeng Q."/>
            <person name="Fellers J."/>
        </authorList>
    </citation>
    <scope>NUCLEOTIDE SEQUENCE [LARGE SCALE GENOMIC DNA]</scope>
    <source>
        <strain evidence="3">1-1 BBBD Race 1</strain>
    </source>
</reference>
<evidence type="ECO:0000256" key="1">
    <source>
        <dbReference type="SAM" id="MobiDB-lite"/>
    </source>
</evidence>
<evidence type="ECO:0000313" key="4">
    <source>
        <dbReference type="EnsemblFungi" id="PTTG_26916-t43_1-p1"/>
    </source>
</evidence>
<protein>
    <submittedName>
        <fullName evidence="3 4">Uncharacterized protein</fullName>
    </submittedName>
</protein>
<accession>A0A180GRX0</accession>
<sequence>MKHSIKAVPGVVILLYPLLISATREPPTHSIAGVLSSDDPTQDLLHDISHGQRVEFGRDHIDQSLTPFLNQPYLAPEALDLSLGGIPTNYRKTFDGDKDLGAGGQDALADVRGSIKRPSLNWPAEDVEGDGNQIDQPTSKRPDLGLRLSSYSAQKGKEPVSSVGPSPGMTRENVWAEQNHSRRKPPFQVREREQDPKSYQQNITPAGHSIPLRPKHPSSFEGFIVNDAGLAEPSSGAKKMQEARYFGLEDLDDKIWPWISVMHPNGPKVKIDSQAQSLIMDSLIKNIPKDLQRKHSQSRTSNSGDASVPIVDFLLDESMKEFVCLLWTENLKVLHVIENESSDSIRHYAEEQTDLMKWFINFILVHQDFTSQRSIHNDDRGVPSIEEYLFYQLSKAIHSSHHENVFQVIPSFPGGSQSPILVSGKQILLNKFVLQLLGFYYKNINCIKWDHMFKKDKYFVLQVANYGRNWIEPPFLGSDQTQTSVHQSWETALPWKNPMLPTLSRNFSDDDKNLGFKYEKLVEPLGHLVASSKLDIPIKQIPDFEYLDQKTWAWISLYIVKEGAPFQQKKIFQTHPLYLDTQLLPPGNLGL</sequence>
<evidence type="ECO:0000313" key="5">
    <source>
        <dbReference type="Proteomes" id="UP000005240"/>
    </source>
</evidence>
<dbReference type="Proteomes" id="UP000005240">
    <property type="component" value="Unassembled WGS sequence"/>
</dbReference>
<feature type="chain" id="PRO_5008110223" evidence="2">
    <location>
        <begin position="23"/>
        <end position="591"/>
    </location>
</feature>
<dbReference type="EMBL" id="ADAS02000037">
    <property type="protein sequence ID" value="OAV94723.1"/>
    <property type="molecule type" value="Genomic_DNA"/>
</dbReference>
<reference evidence="4 5" key="3">
    <citation type="journal article" date="2017" name="G3 (Bethesda)">
        <title>Comparative analysis highlights variable genome content of wheat rusts and divergence of the mating loci.</title>
        <authorList>
            <person name="Cuomo C.A."/>
            <person name="Bakkeren G."/>
            <person name="Khalil H.B."/>
            <person name="Panwar V."/>
            <person name="Joly D."/>
            <person name="Linning R."/>
            <person name="Sakthikumar S."/>
            <person name="Song X."/>
            <person name="Adiconis X."/>
            <person name="Fan L."/>
            <person name="Goldberg J.M."/>
            <person name="Levin J.Z."/>
            <person name="Young S."/>
            <person name="Zeng Q."/>
            <person name="Anikster Y."/>
            <person name="Bruce M."/>
            <person name="Wang M."/>
            <person name="Yin C."/>
            <person name="McCallum B."/>
            <person name="Szabo L.J."/>
            <person name="Hulbert S."/>
            <person name="Chen X."/>
            <person name="Fellers J.P."/>
        </authorList>
    </citation>
    <scope>NUCLEOTIDE SEQUENCE</scope>
    <source>
        <strain evidence="5">Isolate 1-1 / race 1 (BBBD)</strain>
        <strain evidence="4">isolate 1-1 / race 1 (BBBD)</strain>
    </source>
</reference>
<dbReference type="EnsemblFungi" id="PTTG_26916-t43_1">
    <property type="protein sequence ID" value="PTTG_26916-t43_1-p1"/>
    <property type="gene ID" value="PTTG_26916"/>
</dbReference>
<evidence type="ECO:0000313" key="3">
    <source>
        <dbReference type="EMBL" id="OAV94723.1"/>
    </source>
</evidence>
<proteinExistence type="predicted"/>
<feature type="signal peptide" evidence="2">
    <location>
        <begin position="1"/>
        <end position="22"/>
    </location>
</feature>
<feature type="region of interest" description="Disordered" evidence="1">
    <location>
        <begin position="119"/>
        <end position="196"/>
    </location>
</feature>
<name>A0A180GRX0_PUCT1</name>
<dbReference type="OrthoDB" id="2499665at2759"/>
<reference evidence="4" key="4">
    <citation type="submission" date="2025-05" db="UniProtKB">
        <authorList>
            <consortium name="EnsemblFungi"/>
        </authorList>
    </citation>
    <scope>IDENTIFICATION</scope>
    <source>
        <strain evidence="4">isolate 1-1 / race 1 (BBBD)</strain>
    </source>
</reference>